<dbReference type="EMBL" id="MRCE01000001">
    <property type="protein sequence ID" value="OKH40849.1"/>
    <property type="molecule type" value="Genomic_DNA"/>
</dbReference>
<dbReference type="STRING" id="454136.NIES2119_00610"/>
<accession>A0A1U7ITS8</accession>
<dbReference type="Proteomes" id="UP000185860">
    <property type="component" value="Unassembled WGS sequence"/>
</dbReference>
<protein>
    <submittedName>
        <fullName evidence="1">Uncharacterized protein</fullName>
    </submittedName>
</protein>
<evidence type="ECO:0000313" key="2">
    <source>
        <dbReference type="Proteomes" id="UP000185860"/>
    </source>
</evidence>
<reference evidence="1 2" key="1">
    <citation type="submission" date="2016-11" db="EMBL/GenBank/DDBJ databases">
        <title>Draft Genome Sequences of Nine Cyanobacterial Strains from Diverse Habitats.</title>
        <authorList>
            <person name="Zhu T."/>
            <person name="Hou S."/>
            <person name="Lu X."/>
            <person name="Hess W.R."/>
        </authorList>
    </citation>
    <scope>NUCLEOTIDE SEQUENCE [LARGE SCALE GENOMIC DNA]</scope>
    <source>
        <strain evidence="1 2">IAM M-71</strain>
    </source>
</reference>
<dbReference type="AlphaFoldDB" id="A0A1U7ITS8"/>
<name>A0A1U7ITS8_9CYAN</name>
<sequence length="68" mass="7817">MVFPQINQLQINATSIANSINRGLAFVKDAVIASFVPEVNYVYMIFLEVILANRSSTKDNNRRFFRYS</sequence>
<proteinExistence type="predicted"/>
<evidence type="ECO:0000313" key="1">
    <source>
        <dbReference type="EMBL" id="OKH40849.1"/>
    </source>
</evidence>
<organism evidence="1 2">
    <name type="scientific">[Phormidium ambiguum] IAM M-71</name>
    <dbReference type="NCBI Taxonomy" id="454136"/>
    <lineage>
        <taxon>Bacteria</taxon>
        <taxon>Bacillati</taxon>
        <taxon>Cyanobacteriota</taxon>
        <taxon>Cyanophyceae</taxon>
        <taxon>Oscillatoriophycideae</taxon>
        <taxon>Aerosakkonematales</taxon>
        <taxon>Aerosakkonemataceae</taxon>
        <taxon>Floridanema</taxon>
    </lineage>
</organism>
<comment type="caution">
    <text evidence="1">The sequence shown here is derived from an EMBL/GenBank/DDBJ whole genome shotgun (WGS) entry which is preliminary data.</text>
</comment>
<gene>
    <name evidence="1" type="ORF">NIES2119_00610</name>
</gene>